<feature type="transmembrane region" description="Helical" evidence="14">
    <location>
        <begin position="55"/>
        <end position="74"/>
    </location>
</feature>
<reference evidence="15" key="4">
    <citation type="submission" date="2025-09" db="UniProtKB">
        <authorList>
            <consortium name="Ensembl"/>
        </authorList>
    </citation>
    <scope>IDENTIFICATION</scope>
</reference>
<dbReference type="GO" id="GO:0015075">
    <property type="term" value="F:monoatomic ion transmembrane transporter activity"/>
    <property type="evidence" value="ECO:0007669"/>
    <property type="project" value="UniProtKB-ARBA"/>
</dbReference>
<dbReference type="GeneTree" id="ENSGT00940000164120"/>
<feature type="transmembrane region" description="Helical" evidence="14">
    <location>
        <begin position="340"/>
        <end position="364"/>
    </location>
</feature>
<keyword evidence="5 14" id="KW-0812">Transmembrane</keyword>
<keyword evidence="4" id="KW-1003">Cell membrane</keyword>
<comment type="subcellular location">
    <subcellularLocation>
        <location evidence="1">Cell membrane</location>
        <topology evidence="1">Multi-pass membrane protein</topology>
    </subcellularLocation>
</comment>
<dbReference type="InterPro" id="IPR018212">
    <property type="entry name" value="Na/solute_symporter_CS"/>
</dbReference>
<dbReference type="AlphaFoldDB" id="F6YLJ0"/>
<protein>
    <submittedName>
        <fullName evidence="15">Sodium-coupled monocarboxylate transporter 1</fullName>
    </submittedName>
</protein>
<dbReference type="InterPro" id="IPR038377">
    <property type="entry name" value="Na/Glc_symporter_sf"/>
</dbReference>
<feature type="transmembrane region" description="Helical" evidence="14">
    <location>
        <begin position="242"/>
        <end position="260"/>
    </location>
</feature>
<keyword evidence="16" id="KW-1185">Reference proteome</keyword>
<comment type="similarity">
    <text evidence="2 13">Belongs to the sodium:solute symporter (SSF) (TC 2.A.21) family.</text>
</comment>
<feature type="transmembrane region" description="Helical" evidence="14">
    <location>
        <begin position="410"/>
        <end position="429"/>
    </location>
</feature>
<evidence type="ECO:0000256" key="11">
    <source>
        <dbReference type="ARBA" id="ARBA00023201"/>
    </source>
</evidence>
<reference evidence="15" key="2">
    <citation type="journal article" date="2008" name="Genome Biol.">
        <title>Improved genome assembly and evidence-based global gene model set for the chordate Ciona intestinalis: new insight into intron and operon populations.</title>
        <authorList>
            <person name="Satou Y."/>
            <person name="Mineta K."/>
            <person name="Ogasawara M."/>
            <person name="Sasakura Y."/>
            <person name="Shoguchi E."/>
            <person name="Ueno K."/>
            <person name="Yamada L."/>
            <person name="Matsumoto J."/>
            <person name="Wasserscheid J."/>
            <person name="Dewar K."/>
            <person name="Wiley G.B."/>
            <person name="Macmil S.L."/>
            <person name="Roe B.A."/>
            <person name="Zeller R.W."/>
            <person name="Hastings K.E."/>
            <person name="Lemaire P."/>
            <person name="Lindquist E."/>
            <person name="Endo T."/>
            <person name="Hotta K."/>
            <person name="Inaba K."/>
        </authorList>
    </citation>
    <scope>NUCLEOTIDE SEQUENCE [LARGE SCALE GENOMIC DNA]</scope>
    <source>
        <strain evidence="15">wild type</strain>
    </source>
</reference>
<dbReference type="CDD" id="cd11492">
    <property type="entry name" value="SLC5sbd_NIS-SMVT"/>
    <property type="match status" value="1"/>
</dbReference>
<dbReference type="OMA" id="SMGWLFN"/>
<feature type="transmembrane region" description="Helical" evidence="14">
    <location>
        <begin position="195"/>
        <end position="214"/>
    </location>
</feature>
<dbReference type="PROSITE" id="PS00456">
    <property type="entry name" value="NA_SOLUT_SYMP_1"/>
    <property type="match status" value="1"/>
</dbReference>
<dbReference type="GO" id="GO:0098660">
    <property type="term" value="P:inorganic ion transmembrane transport"/>
    <property type="evidence" value="ECO:0007669"/>
    <property type="project" value="UniProtKB-ARBA"/>
</dbReference>
<gene>
    <name evidence="15" type="primary">LOC100176912</name>
</gene>
<proteinExistence type="inferred from homology"/>
<keyword evidence="10" id="KW-0325">Glycoprotein</keyword>
<dbReference type="GO" id="GO:0005886">
    <property type="term" value="C:plasma membrane"/>
    <property type="evidence" value="ECO:0007669"/>
    <property type="project" value="UniProtKB-SubCell"/>
</dbReference>
<dbReference type="PANTHER" id="PTHR42985:SF45">
    <property type="entry name" value="SODIUM_IODIDE COTRANSPORTER-LIKE"/>
    <property type="match status" value="1"/>
</dbReference>
<dbReference type="EMBL" id="EAAA01001591">
    <property type="status" value="NOT_ANNOTATED_CDS"/>
    <property type="molecule type" value="Genomic_DNA"/>
</dbReference>
<feature type="transmembrane region" description="Helical" evidence="14">
    <location>
        <begin position="163"/>
        <end position="183"/>
    </location>
</feature>
<keyword evidence="7" id="KW-0915">Sodium</keyword>
<evidence type="ECO:0000256" key="12">
    <source>
        <dbReference type="ARBA" id="ARBA00036099"/>
    </source>
</evidence>
<sequence>LNMKEVIRSFGTWDYVVFALLFVISASIGLFFAFRNRKKSNDAQEYLMGGRHMHAVPVAFSLTAGFLSAITVLGTPSEFYVYGTMFTYYCFVYVIVGIVASEIYIPLFYNLGITSTYEYLELRFNKYVRVAGTTIYIINQVLYIGIVIYAPALALNEVTGLDLWTSVIVTGVVCTFYTTLGGLKAVIWTDVFQCTVMVVGFLAVIIQGCIRLGGFENVWKIAERGGRIDFVHFEGDPRVRHTFWSILTGGTFLWTGIYCTTQTVVQRYLCCRTLNHARLSVYLNAVGVATIAILAGMAGLTMYAYYVECDPFSAGWVSATDQLMPYFVMDILYEFPGLPGVFLCSTFSGTLSTVSSGINAMAAVTLEDYIKPIKKDLSQRAEVWISKILVIFFGGCCLAMSALASNLGGVLNAALSINGMISGPMVALFTMGWAFPWINSWGALSGVIVGVGLATWIYIGSTIYPPSNEFVRKLYLSTESCEYGNTSTSINYTTVAPLTTPNFTLPTPPAPPIADWYAMSYLYYGVFGFVAALVVGHIVSFAT</sequence>
<dbReference type="InterPro" id="IPR051163">
    <property type="entry name" value="Sodium:Solute_Symporter_SSF"/>
</dbReference>
<accession>F6YLJ0</accession>
<dbReference type="InParanoid" id="F6YLJ0"/>
<dbReference type="Gene3D" id="1.20.1730.10">
    <property type="entry name" value="Sodium/glucose cotransporter"/>
    <property type="match status" value="1"/>
</dbReference>
<dbReference type="NCBIfam" id="TIGR00813">
    <property type="entry name" value="sss"/>
    <property type="match status" value="1"/>
</dbReference>
<keyword evidence="3" id="KW-0813">Transport</keyword>
<evidence type="ECO:0000256" key="4">
    <source>
        <dbReference type="ARBA" id="ARBA00022475"/>
    </source>
</evidence>
<dbReference type="Proteomes" id="UP000008144">
    <property type="component" value="Chromosome 2"/>
</dbReference>
<feature type="transmembrane region" description="Helical" evidence="14">
    <location>
        <begin position="15"/>
        <end position="34"/>
    </location>
</feature>
<dbReference type="HOGENOM" id="CLU_018808_11_1_1"/>
<evidence type="ECO:0000313" key="16">
    <source>
        <dbReference type="Proteomes" id="UP000008144"/>
    </source>
</evidence>
<evidence type="ECO:0000256" key="1">
    <source>
        <dbReference type="ARBA" id="ARBA00004651"/>
    </source>
</evidence>
<evidence type="ECO:0000256" key="9">
    <source>
        <dbReference type="ARBA" id="ARBA00023136"/>
    </source>
</evidence>
<dbReference type="Ensembl" id="ENSCINT00000013802.3">
    <property type="protein sequence ID" value="ENSCINP00000013802.3"/>
    <property type="gene ID" value="ENSCING00000006717.3"/>
</dbReference>
<comment type="catalytic activity">
    <reaction evidence="12">
        <text>iodide(out) + 2 Na(+)(out) = iodide(in) + 2 Na(+)(in)</text>
        <dbReference type="Rhea" id="RHEA:71207"/>
        <dbReference type="ChEBI" id="CHEBI:16382"/>
        <dbReference type="ChEBI" id="CHEBI:29101"/>
    </reaction>
</comment>
<evidence type="ECO:0000256" key="3">
    <source>
        <dbReference type="ARBA" id="ARBA00022448"/>
    </source>
</evidence>
<feature type="transmembrane region" description="Helical" evidence="14">
    <location>
        <begin position="441"/>
        <end position="459"/>
    </location>
</feature>
<keyword evidence="9 14" id="KW-0472">Membrane</keyword>
<reference evidence="16" key="1">
    <citation type="journal article" date="2002" name="Science">
        <title>The draft genome of Ciona intestinalis: insights into chordate and vertebrate origins.</title>
        <authorList>
            <person name="Dehal P."/>
            <person name="Satou Y."/>
            <person name="Campbell R.K."/>
            <person name="Chapman J."/>
            <person name="Degnan B."/>
            <person name="De Tomaso A."/>
            <person name="Davidson B."/>
            <person name="Di Gregorio A."/>
            <person name="Gelpke M."/>
            <person name="Goodstein D.M."/>
            <person name="Harafuji N."/>
            <person name="Hastings K.E."/>
            <person name="Ho I."/>
            <person name="Hotta K."/>
            <person name="Huang W."/>
            <person name="Kawashima T."/>
            <person name="Lemaire P."/>
            <person name="Martinez D."/>
            <person name="Meinertzhagen I.A."/>
            <person name="Necula S."/>
            <person name="Nonaka M."/>
            <person name="Putnam N."/>
            <person name="Rash S."/>
            <person name="Saiga H."/>
            <person name="Satake M."/>
            <person name="Terry A."/>
            <person name="Yamada L."/>
            <person name="Wang H.G."/>
            <person name="Awazu S."/>
            <person name="Azumi K."/>
            <person name="Boore J."/>
            <person name="Branno M."/>
            <person name="Chin-Bow S."/>
            <person name="DeSantis R."/>
            <person name="Doyle S."/>
            <person name="Francino P."/>
            <person name="Keys D.N."/>
            <person name="Haga S."/>
            <person name="Hayashi H."/>
            <person name="Hino K."/>
            <person name="Imai K.S."/>
            <person name="Inaba K."/>
            <person name="Kano S."/>
            <person name="Kobayashi K."/>
            <person name="Kobayashi M."/>
            <person name="Lee B.I."/>
            <person name="Makabe K.W."/>
            <person name="Manohar C."/>
            <person name="Matassi G."/>
            <person name="Medina M."/>
            <person name="Mochizuki Y."/>
            <person name="Mount S."/>
            <person name="Morishita T."/>
            <person name="Miura S."/>
            <person name="Nakayama A."/>
            <person name="Nishizaka S."/>
            <person name="Nomoto H."/>
            <person name="Ohta F."/>
            <person name="Oishi K."/>
            <person name="Rigoutsos I."/>
            <person name="Sano M."/>
            <person name="Sasaki A."/>
            <person name="Sasakura Y."/>
            <person name="Shoguchi E."/>
            <person name="Shin-i T."/>
            <person name="Spagnuolo A."/>
            <person name="Stainier D."/>
            <person name="Suzuki M.M."/>
            <person name="Tassy O."/>
            <person name="Takatori N."/>
            <person name="Tokuoka M."/>
            <person name="Yagi K."/>
            <person name="Yoshizaki F."/>
            <person name="Wada S."/>
            <person name="Zhang C."/>
            <person name="Hyatt P.D."/>
            <person name="Larimer F."/>
            <person name="Detter C."/>
            <person name="Doggett N."/>
            <person name="Glavina T."/>
            <person name="Hawkins T."/>
            <person name="Richardson P."/>
            <person name="Lucas S."/>
            <person name="Kohara Y."/>
            <person name="Levine M."/>
            <person name="Satoh N."/>
            <person name="Rokhsar D.S."/>
        </authorList>
    </citation>
    <scope>NUCLEOTIDE SEQUENCE [LARGE SCALE GENOMIC DNA]</scope>
</reference>
<evidence type="ECO:0000256" key="2">
    <source>
        <dbReference type="ARBA" id="ARBA00006434"/>
    </source>
</evidence>
<keyword evidence="6 14" id="KW-1133">Transmembrane helix</keyword>
<organism evidence="15 16">
    <name type="scientific">Ciona intestinalis</name>
    <name type="common">Transparent sea squirt</name>
    <name type="synonym">Ascidia intestinalis</name>
    <dbReference type="NCBI Taxonomy" id="7719"/>
    <lineage>
        <taxon>Eukaryota</taxon>
        <taxon>Metazoa</taxon>
        <taxon>Chordata</taxon>
        <taxon>Tunicata</taxon>
        <taxon>Ascidiacea</taxon>
        <taxon>Phlebobranchia</taxon>
        <taxon>Cionidae</taxon>
        <taxon>Ciona</taxon>
    </lineage>
</organism>
<keyword evidence="11" id="KW-0739">Sodium transport</keyword>
<name>F6YLJ0_CIOIN</name>
<reference evidence="15" key="3">
    <citation type="submission" date="2025-08" db="UniProtKB">
        <authorList>
            <consortium name="Ensembl"/>
        </authorList>
    </citation>
    <scope>IDENTIFICATION</scope>
</reference>
<feature type="transmembrane region" description="Helical" evidence="14">
    <location>
        <begin position="86"/>
        <end position="109"/>
    </location>
</feature>
<evidence type="ECO:0000256" key="7">
    <source>
        <dbReference type="ARBA" id="ARBA00023053"/>
    </source>
</evidence>
<evidence type="ECO:0000256" key="10">
    <source>
        <dbReference type="ARBA" id="ARBA00023180"/>
    </source>
</evidence>
<dbReference type="InterPro" id="IPR001734">
    <property type="entry name" value="Na/solute_symporter"/>
</dbReference>
<dbReference type="GO" id="GO:0015293">
    <property type="term" value="F:symporter activity"/>
    <property type="evidence" value="ECO:0000318"/>
    <property type="project" value="GO_Central"/>
</dbReference>
<dbReference type="STRING" id="7719.ENSCINP00000013802"/>
<evidence type="ECO:0000256" key="5">
    <source>
        <dbReference type="ARBA" id="ARBA00022692"/>
    </source>
</evidence>
<keyword evidence="8" id="KW-0406">Ion transport</keyword>
<feature type="transmembrane region" description="Helical" evidence="14">
    <location>
        <begin position="281"/>
        <end position="306"/>
    </location>
</feature>
<feature type="transmembrane region" description="Helical" evidence="14">
    <location>
        <begin position="521"/>
        <end position="542"/>
    </location>
</feature>
<evidence type="ECO:0000256" key="6">
    <source>
        <dbReference type="ARBA" id="ARBA00022989"/>
    </source>
</evidence>
<dbReference type="PROSITE" id="PS50283">
    <property type="entry name" value="NA_SOLUT_SYMP_3"/>
    <property type="match status" value="1"/>
</dbReference>
<dbReference type="GO" id="GO:0006814">
    <property type="term" value="P:sodium ion transport"/>
    <property type="evidence" value="ECO:0000318"/>
    <property type="project" value="GO_Central"/>
</dbReference>
<evidence type="ECO:0000256" key="14">
    <source>
        <dbReference type="SAM" id="Phobius"/>
    </source>
</evidence>
<evidence type="ECO:0000256" key="8">
    <source>
        <dbReference type="ARBA" id="ARBA00023065"/>
    </source>
</evidence>
<feature type="transmembrane region" description="Helical" evidence="14">
    <location>
        <begin position="384"/>
        <end position="404"/>
    </location>
</feature>
<evidence type="ECO:0000256" key="13">
    <source>
        <dbReference type="RuleBase" id="RU362091"/>
    </source>
</evidence>
<evidence type="ECO:0000313" key="15">
    <source>
        <dbReference type="Ensembl" id="ENSCINP00000013802.3"/>
    </source>
</evidence>
<feature type="transmembrane region" description="Helical" evidence="14">
    <location>
        <begin position="130"/>
        <end position="151"/>
    </location>
</feature>
<dbReference type="Pfam" id="PF00474">
    <property type="entry name" value="SSF"/>
    <property type="match status" value="1"/>
</dbReference>
<dbReference type="PANTHER" id="PTHR42985">
    <property type="entry name" value="SODIUM-COUPLED MONOCARBOXYLATE TRANSPORTER"/>
    <property type="match status" value="1"/>
</dbReference>